<evidence type="ECO:0000313" key="2">
    <source>
        <dbReference type="Proteomes" id="UP000535276"/>
    </source>
</evidence>
<accession>A0A7Z0DX03</accession>
<evidence type="ECO:0000313" key="1">
    <source>
        <dbReference type="EMBL" id="NYJ10899.1"/>
    </source>
</evidence>
<dbReference type="AlphaFoldDB" id="A0A7Z0DX03"/>
<protein>
    <submittedName>
        <fullName evidence="1">Uncharacterized protein</fullName>
    </submittedName>
</protein>
<proteinExistence type="predicted"/>
<dbReference type="EMBL" id="JACBZV010000002">
    <property type="protein sequence ID" value="NYJ10899.1"/>
    <property type="molecule type" value="Genomic_DNA"/>
</dbReference>
<organism evidence="1 2">
    <name type="scientific">Rhizobium leguminosarum</name>
    <dbReference type="NCBI Taxonomy" id="384"/>
    <lineage>
        <taxon>Bacteria</taxon>
        <taxon>Pseudomonadati</taxon>
        <taxon>Pseudomonadota</taxon>
        <taxon>Alphaproteobacteria</taxon>
        <taxon>Hyphomicrobiales</taxon>
        <taxon>Rhizobiaceae</taxon>
        <taxon>Rhizobium/Agrobacterium group</taxon>
        <taxon>Rhizobium</taxon>
    </lineage>
</organism>
<reference evidence="1 2" key="1">
    <citation type="submission" date="2020-07" db="EMBL/GenBank/DDBJ databases">
        <title>Genomic Encyclopedia of Type Strains, Phase IV (KMG-V): Genome sequencing to study the core and pangenomes of soil and plant-associated prokaryotes.</title>
        <authorList>
            <person name="Whitman W."/>
        </authorList>
    </citation>
    <scope>NUCLEOTIDE SEQUENCE [LARGE SCALE GENOMIC DNA]</scope>
    <source>
        <strain evidence="1 2">SEMIA 4052</strain>
    </source>
</reference>
<sequence>MSDELVFPLIHYAIFFAQNVNATATSRTLTSKNVPIPLIRYFKPNSIPALRAIFHSSGQTGGRRHTVKRLVPRDESSPLIFPAGNHVWQWTRVRKVKDGQTTDDLYGFPTTDPNAVVKPK</sequence>
<dbReference type="Gene3D" id="3.90.1680.20">
    <property type="match status" value="1"/>
</dbReference>
<name>A0A7Z0DX03_RHILE</name>
<dbReference type="Proteomes" id="UP000535276">
    <property type="component" value="Unassembled WGS sequence"/>
</dbReference>
<comment type="caution">
    <text evidence="1">The sequence shown here is derived from an EMBL/GenBank/DDBJ whole genome shotgun (WGS) entry which is preliminary data.</text>
</comment>
<gene>
    <name evidence="1" type="ORF">GGI64_001946</name>
</gene>